<organism evidence="1 2">
    <name type="scientific">Erwinia piriflorinigrans CFBP 5888</name>
    <dbReference type="NCBI Taxonomy" id="1161919"/>
    <lineage>
        <taxon>Bacteria</taxon>
        <taxon>Pseudomonadati</taxon>
        <taxon>Pseudomonadota</taxon>
        <taxon>Gammaproteobacteria</taxon>
        <taxon>Enterobacterales</taxon>
        <taxon>Erwiniaceae</taxon>
        <taxon>Erwinia</taxon>
    </lineage>
</organism>
<sequence length="35" mass="4132">MPQDSVDRFIKDEQALAIRLIDIDMKVISRNDKQE</sequence>
<evidence type="ECO:0000313" key="1">
    <source>
        <dbReference type="EMBL" id="CCG87905.1"/>
    </source>
</evidence>
<dbReference type="Proteomes" id="UP000018217">
    <property type="component" value="Unassembled WGS sequence"/>
</dbReference>
<accession>V5ZAE9</accession>
<name>V5ZAE9_9GAMM</name>
<comment type="caution">
    <text evidence="1">The sequence shown here is derived from an EMBL/GenBank/DDBJ whole genome shotgun (WGS) entry which is preliminary data.</text>
</comment>
<proteinExistence type="predicted"/>
<gene>
    <name evidence="1" type="ORF">EPIR_2542</name>
</gene>
<dbReference type="AlphaFoldDB" id="V5ZAE9"/>
<protein>
    <submittedName>
        <fullName evidence="1">Uncharacterized protein</fullName>
    </submittedName>
</protein>
<dbReference type="EMBL" id="CAHS01000015">
    <property type="protein sequence ID" value="CCG87905.1"/>
    <property type="molecule type" value="Genomic_DNA"/>
</dbReference>
<dbReference type="STRING" id="1161919.EPIR_2542"/>
<evidence type="ECO:0000313" key="2">
    <source>
        <dbReference type="Proteomes" id="UP000018217"/>
    </source>
</evidence>
<reference evidence="1 2" key="1">
    <citation type="journal article" date="2013" name="Syst. Appl. Microbiol.">
        <title>Phylogenetic position and virulence apparatus of the pear flower necrosis pathogen Erwinia piriflorinigrans CFBP 5888T as assessed by comparative genomics.</title>
        <authorList>
            <person name="Smits T.H."/>
            <person name="Rezzonico F."/>
            <person name="Lopez M.M."/>
            <person name="Blom J."/>
            <person name="Goesmann A."/>
            <person name="Frey J.E."/>
            <person name="Duffy B."/>
        </authorList>
    </citation>
    <scope>NUCLEOTIDE SEQUENCE [LARGE SCALE GENOMIC DNA]</scope>
    <source>
        <strain evidence="2">CFBP5888</strain>
    </source>
</reference>
<keyword evidence="2" id="KW-1185">Reference proteome</keyword>